<sequence>MTIIRPRRRTDEAPLVLTTEPPRSLSFADQTAFWANLGVSLIGFTGAVYVLQPAGHPQLPILGALLATILGTVLGTGMVVAAGAVGARTGAPAMANFRGLFGTKLSYLPTLANIVQCIGWGVFELTVIAGGVLALTHGRVAHAPVIIAAGVLCTAMSIWPLRVLHILRRYVTVAVAISMLYFTVQLLRNPLPPVHGTSWSGFFPGVDTALAVAVSFVPLAADYTRHARSARAASGAAMLGYSVAQTWCYLLGVVALIQVGCDPNRIFDTFLGVGAGWVFFAILVLRESDQSFANVYSTAMSLQNLLPRVDRRILAGAVGALATVLALGVHDFTGFSNFLLLIGSVFVPLCAVLVVDYFFGRGRRGWNLDDNAPARPFMLLPWLLGFAVYQLLNPGSISWWAQLWMHAQNALDVHPGWWSSASLFSFVVAGLATGVLVLAERRFARA</sequence>
<reference evidence="7 8" key="1">
    <citation type="submission" date="2024-10" db="EMBL/GenBank/DDBJ databases">
        <title>The Natural Products Discovery Center: Release of the First 8490 Sequenced Strains for Exploring Actinobacteria Biosynthetic Diversity.</title>
        <authorList>
            <person name="Kalkreuter E."/>
            <person name="Kautsar S.A."/>
            <person name="Yang D."/>
            <person name="Bader C.D."/>
            <person name="Teijaro C.N."/>
            <person name="Fluegel L."/>
            <person name="Davis C.M."/>
            <person name="Simpson J.R."/>
            <person name="Lauterbach L."/>
            <person name="Steele A.D."/>
            <person name="Gui C."/>
            <person name="Meng S."/>
            <person name="Li G."/>
            <person name="Viehrig K."/>
            <person name="Ye F."/>
            <person name="Su P."/>
            <person name="Kiefer A.F."/>
            <person name="Nichols A."/>
            <person name="Cepeda A.J."/>
            <person name="Yan W."/>
            <person name="Fan B."/>
            <person name="Jiang Y."/>
            <person name="Adhikari A."/>
            <person name="Zheng C.-J."/>
            <person name="Schuster L."/>
            <person name="Cowan T.M."/>
            <person name="Smanski M.J."/>
            <person name="Chevrette M.G."/>
            <person name="De Carvalho L.P.S."/>
            <person name="Shen B."/>
        </authorList>
    </citation>
    <scope>NUCLEOTIDE SEQUENCE [LARGE SCALE GENOMIC DNA]</scope>
    <source>
        <strain evidence="7 8">NPDC002593</strain>
    </source>
</reference>
<feature type="transmembrane region" description="Helical" evidence="6">
    <location>
        <begin position="199"/>
        <end position="221"/>
    </location>
</feature>
<feature type="transmembrane region" description="Helical" evidence="6">
    <location>
        <begin position="108"/>
        <end position="135"/>
    </location>
</feature>
<keyword evidence="4 6" id="KW-1133">Transmembrane helix</keyword>
<evidence type="ECO:0000256" key="5">
    <source>
        <dbReference type="ARBA" id="ARBA00023136"/>
    </source>
</evidence>
<dbReference type="EMBL" id="JBIAQY010000001">
    <property type="protein sequence ID" value="MFF3566418.1"/>
    <property type="molecule type" value="Genomic_DNA"/>
</dbReference>
<feature type="transmembrane region" description="Helical" evidence="6">
    <location>
        <begin position="421"/>
        <end position="439"/>
    </location>
</feature>
<feature type="transmembrane region" description="Helical" evidence="6">
    <location>
        <begin position="379"/>
        <end position="401"/>
    </location>
</feature>
<evidence type="ECO:0000313" key="7">
    <source>
        <dbReference type="EMBL" id="MFF3566418.1"/>
    </source>
</evidence>
<evidence type="ECO:0000256" key="2">
    <source>
        <dbReference type="ARBA" id="ARBA00008974"/>
    </source>
</evidence>
<evidence type="ECO:0000256" key="1">
    <source>
        <dbReference type="ARBA" id="ARBA00004141"/>
    </source>
</evidence>
<feature type="transmembrane region" description="Helical" evidence="6">
    <location>
        <begin position="170"/>
        <end position="187"/>
    </location>
</feature>
<gene>
    <name evidence="7" type="ORF">ACFYXQ_01395</name>
</gene>
<feature type="transmembrane region" description="Helical" evidence="6">
    <location>
        <begin position="313"/>
        <end position="332"/>
    </location>
</feature>
<dbReference type="Gene3D" id="1.10.4160.10">
    <property type="entry name" value="Hydantoin permease"/>
    <property type="match status" value="1"/>
</dbReference>
<dbReference type="RefSeq" id="WP_387402402.1">
    <property type="nucleotide sequence ID" value="NZ_JBIAQY010000001.1"/>
</dbReference>
<feature type="transmembrane region" description="Helical" evidence="6">
    <location>
        <begin position="266"/>
        <end position="285"/>
    </location>
</feature>
<feature type="transmembrane region" description="Helical" evidence="6">
    <location>
        <begin position="338"/>
        <end position="359"/>
    </location>
</feature>
<keyword evidence="5 6" id="KW-0472">Membrane</keyword>
<name>A0ABW6RR14_9NOCA</name>
<organism evidence="7 8">
    <name type="scientific">Nocardia jiangxiensis</name>
    <dbReference type="NCBI Taxonomy" id="282685"/>
    <lineage>
        <taxon>Bacteria</taxon>
        <taxon>Bacillati</taxon>
        <taxon>Actinomycetota</taxon>
        <taxon>Actinomycetes</taxon>
        <taxon>Mycobacteriales</taxon>
        <taxon>Nocardiaceae</taxon>
        <taxon>Nocardia</taxon>
    </lineage>
</organism>
<feature type="transmembrane region" description="Helical" evidence="6">
    <location>
        <begin position="141"/>
        <end position="161"/>
    </location>
</feature>
<feature type="transmembrane region" description="Helical" evidence="6">
    <location>
        <begin position="33"/>
        <end position="52"/>
    </location>
</feature>
<feature type="transmembrane region" description="Helical" evidence="6">
    <location>
        <begin position="233"/>
        <end position="260"/>
    </location>
</feature>
<evidence type="ECO:0000313" key="8">
    <source>
        <dbReference type="Proteomes" id="UP001601992"/>
    </source>
</evidence>
<protein>
    <submittedName>
        <fullName evidence="7">Purine-cytosine permease family protein</fullName>
    </submittedName>
</protein>
<keyword evidence="3 6" id="KW-0812">Transmembrane</keyword>
<dbReference type="PANTHER" id="PTHR30569">
    <property type="entry name" value="CYTOSINE TRANSPORTER CODB"/>
    <property type="match status" value="1"/>
</dbReference>
<evidence type="ECO:0000256" key="4">
    <source>
        <dbReference type="ARBA" id="ARBA00022989"/>
    </source>
</evidence>
<proteinExistence type="inferred from homology"/>
<dbReference type="Pfam" id="PF02133">
    <property type="entry name" value="Transp_cyt_pur"/>
    <property type="match status" value="1"/>
</dbReference>
<dbReference type="InterPro" id="IPR030191">
    <property type="entry name" value="CodB"/>
</dbReference>
<comment type="subcellular location">
    <subcellularLocation>
        <location evidence="1">Membrane</location>
        <topology evidence="1">Multi-pass membrane protein</topology>
    </subcellularLocation>
</comment>
<keyword evidence="8" id="KW-1185">Reference proteome</keyword>
<feature type="transmembrane region" description="Helical" evidence="6">
    <location>
        <begin position="64"/>
        <end position="87"/>
    </location>
</feature>
<evidence type="ECO:0000256" key="6">
    <source>
        <dbReference type="SAM" id="Phobius"/>
    </source>
</evidence>
<comment type="similarity">
    <text evidence="2">Belongs to the purine-cytosine permease (2.A.39) family.</text>
</comment>
<comment type="caution">
    <text evidence="7">The sequence shown here is derived from an EMBL/GenBank/DDBJ whole genome shotgun (WGS) entry which is preliminary data.</text>
</comment>
<dbReference type="PANTHER" id="PTHR30569:SF0">
    <property type="entry name" value="CYTOSINE PERMEASE"/>
    <property type="match status" value="1"/>
</dbReference>
<evidence type="ECO:0000256" key="3">
    <source>
        <dbReference type="ARBA" id="ARBA00022692"/>
    </source>
</evidence>
<dbReference type="Proteomes" id="UP001601992">
    <property type="component" value="Unassembled WGS sequence"/>
</dbReference>
<dbReference type="InterPro" id="IPR001248">
    <property type="entry name" value="Pur-cyt_permease"/>
</dbReference>
<accession>A0ABW6RR14</accession>